<dbReference type="OrthoDB" id="9807630at2"/>
<dbReference type="RefSeq" id="WP_115902335.1">
    <property type="nucleotide sequence ID" value="NZ_QUNS01000015.1"/>
</dbReference>
<dbReference type="AlphaFoldDB" id="A0A3E0HDQ3"/>
<dbReference type="InterPro" id="IPR023214">
    <property type="entry name" value="HAD_sf"/>
</dbReference>
<dbReference type="InterPro" id="IPR041492">
    <property type="entry name" value="HAD_2"/>
</dbReference>
<gene>
    <name evidence="1" type="ORF">C7448_1152</name>
</gene>
<keyword evidence="2" id="KW-1185">Reference proteome</keyword>
<proteinExistence type="predicted"/>
<organism evidence="1 2">
    <name type="scientific">Tenacibaculum gallaicum</name>
    <dbReference type="NCBI Taxonomy" id="561505"/>
    <lineage>
        <taxon>Bacteria</taxon>
        <taxon>Pseudomonadati</taxon>
        <taxon>Bacteroidota</taxon>
        <taxon>Flavobacteriia</taxon>
        <taxon>Flavobacteriales</taxon>
        <taxon>Flavobacteriaceae</taxon>
        <taxon>Tenacibaculum</taxon>
    </lineage>
</organism>
<dbReference type="GO" id="GO:0016787">
    <property type="term" value="F:hydrolase activity"/>
    <property type="evidence" value="ECO:0007669"/>
    <property type="project" value="UniProtKB-KW"/>
</dbReference>
<dbReference type="Proteomes" id="UP000256884">
    <property type="component" value="Unassembled WGS sequence"/>
</dbReference>
<dbReference type="Gene3D" id="1.10.150.240">
    <property type="entry name" value="Putative phosphatase, domain 2"/>
    <property type="match status" value="1"/>
</dbReference>
<dbReference type="InterPro" id="IPR023198">
    <property type="entry name" value="PGP-like_dom2"/>
</dbReference>
<protein>
    <submittedName>
        <fullName evidence="1">Phosphoglycolate phosphatase-like HAD superfamily hydrolase</fullName>
    </submittedName>
</protein>
<name>A0A3E0HDQ3_9FLAO</name>
<dbReference type="SUPFAM" id="SSF56784">
    <property type="entry name" value="HAD-like"/>
    <property type="match status" value="1"/>
</dbReference>
<dbReference type="Pfam" id="PF13419">
    <property type="entry name" value="HAD_2"/>
    <property type="match status" value="1"/>
</dbReference>
<dbReference type="SFLD" id="SFLDS00003">
    <property type="entry name" value="Haloacid_Dehalogenase"/>
    <property type="match status" value="1"/>
</dbReference>
<evidence type="ECO:0000313" key="1">
    <source>
        <dbReference type="EMBL" id="REH42926.1"/>
    </source>
</evidence>
<dbReference type="InterPro" id="IPR036412">
    <property type="entry name" value="HAD-like_sf"/>
</dbReference>
<sequence length="226" mass="26203">MKKGNLIVFDIDDTLTKSENQHQKAYIEAMKSFGITKINQDWKSYKNMTDSYILKRNYETNFNKEFSLSFISEFEEKMTELLLTLSKTQEIQGARVIIDFFMKETDYAICFATGSLLKPALIKLEQADINFAPSLVEASNNLFTREEIVNSAINKARDYFQVQEFKNIISVGDGIWDLRTAKNLGVNFLGIRNKNLSDFEAEGIKSHIEDWTRFDFQKIKTELQII</sequence>
<comment type="caution">
    <text evidence="1">The sequence shown here is derived from an EMBL/GenBank/DDBJ whole genome shotgun (WGS) entry which is preliminary data.</text>
</comment>
<accession>A0A3E0HDQ3</accession>
<evidence type="ECO:0000313" key="2">
    <source>
        <dbReference type="Proteomes" id="UP000256884"/>
    </source>
</evidence>
<reference evidence="1 2" key="1">
    <citation type="submission" date="2018-08" db="EMBL/GenBank/DDBJ databases">
        <title>Genomic Encyclopedia of Type Strains, Phase IV (KMG-IV): sequencing the most valuable type-strain genomes for metagenomic binning, comparative biology and taxonomic classification.</title>
        <authorList>
            <person name="Goeker M."/>
        </authorList>
    </citation>
    <scope>NUCLEOTIDE SEQUENCE [LARGE SCALE GENOMIC DNA]</scope>
    <source>
        <strain evidence="1 2">DSM 18841</strain>
    </source>
</reference>
<dbReference type="SFLD" id="SFLDG01129">
    <property type="entry name" value="C1.5:_HAD__Beta-PGM__Phosphata"/>
    <property type="match status" value="1"/>
</dbReference>
<dbReference type="EMBL" id="QUNS01000015">
    <property type="protein sequence ID" value="REH42926.1"/>
    <property type="molecule type" value="Genomic_DNA"/>
</dbReference>
<keyword evidence="1" id="KW-0378">Hydrolase</keyword>
<dbReference type="Gene3D" id="3.40.50.1000">
    <property type="entry name" value="HAD superfamily/HAD-like"/>
    <property type="match status" value="1"/>
</dbReference>